<dbReference type="PANTHER" id="PTHR22911:SF102">
    <property type="entry name" value="MEMBRANE PROTEIN"/>
    <property type="match status" value="1"/>
</dbReference>
<dbReference type="GO" id="GO:0016020">
    <property type="term" value="C:membrane"/>
    <property type="evidence" value="ECO:0007669"/>
    <property type="project" value="InterPro"/>
</dbReference>
<feature type="domain" description="EamA" evidence="4">
    <location>
        <begin position="158"/>
        <end position="289"/>
    </location>
</feature>
<dbReference type="Proteomes" id="UP000053681">
    <property type="component" value="Unassembled WGS sequence"/>
</dbReference>
<keyword evidence="3" id="KW-0812">Transmembrane</keyword>
<dbReference type="FunFam" id="1.10.3730.20:FF:000010">
    <property type="entry name" value="EamA family transporter"/>
    <property type="match status" value="1"/>
</dbReference>
<organism evidence="5 6">
    <name type="scientific">Priestia veravalensis</name>
    <dbReference type="NCBI Taxonomy" id="1414648"/>
    <lineage>
        <taxon>Bacteria</taxon>
        <taxon>Bacillati</taxon>
        <taxon>Bacillota</taxon>
        <taxon>Bacilli</taxon>
        <taxon>Bacillales</taxon>
        <taxon>Bacillaceae</taxon>
        <taxon>Priestia</taxon>
    </lineage>
</organism>
<feature type="transmembrane region" description="Helical" evidence="3">
    <location>
        <begin position="189"/>
        <end position="209"/>
    </location>
</feature>
<evidence type="ECO:0000313" key="5">
    <source>
        <dbReference type="EMBL" id="KSU86670.1"/>
    </source>
</evidence>
<dbReference type="Pfam" id="PF00892">
    <property type="entry name" value="EamA"/>
    <property type="match status" value="2"/>
</dbReference>
<dbReference type="SUPFAM" id="SSF103481">
    <property type="entry name" value="Multidrug resistance efflux transporter EmrE"/>
    <property type="match status" value="2"/>
</dbReference>
<feature type="transmembrane region" description="Helical" evidence="3">
    <location>
        <begin position="272"/>
        <end position="290"/>
    </location>
</feature>
<feature type="transmembrane region" description="Helical" evidence="3">
    <location>
        <begin position="12"/>
        <end position="30"/>
    </location>
</feature>
<dbReference type="Gene3D" id="1.10.3730.20">
    <property type="match status" value="1"/>
</dbReference>
<protein>
    <submittedName>
        <fullName evidence="5">Transporter</fullName>
    </submittedName>
</protein>
<feature type="transmembrane region" description="Helical" evidence="3">
    <location>
        <begin position="215"/>
        <end position="235"/>
    </location>
</feature>
<feature type="transmembrane region" description="Helical" evidence="3">
    <location>
        <begin position="42"/>
        <end position="61"/>
    </location>
</feature>
<keyword evidence="6" id="KW-1185">Reference proteome</keyword>
<proteinExistence type="inferred from homology"/>
<feature type="transmembrane region" description="Helical" evidence="3">
    <location>
        <begin position="128"/>
        <end position="149"/>
    </location>
</feature>
<evidence type="ECO:0000256" key="3">
    <source>
        <dbReference type="SAM" id="Phobius"/>
    </source>
</evidence>
<reference evidence="5 6" key="1">
    <citation type="submission" date="2015-11" db="EMBL/GenBank/DDBJ databases">
        <title>Bacillus caseinolyticus sp nov.</title>
        <authorList>
            <person name="Dastager S.G."/>
            <person name="Mawlankar R."/>
        </authorList>
    </citation>
    <scope>NUCLEOTIDE SEQUENCE [LARGE SCALE GENOMIC DNA]</scope>
    <source>
        <strain evidence="5 6">SGD-V-76</strain>
    </source>
</reference>
<dbReference type="EMBL" id="LNQP01000072">
    <property type="protein sequence ID" value="KSU86670.1"/>
    <property type="molecule type" value="Genomic_DNA"/>
</dbReference>
<feature type="transmembrane region" description="Helical" evidence="3">
    <location>
        <begin position="247"/>
        <end position="266"/>
    </location>
</feature>
<evidence type="ECO:0000256" key="2">
    <source>
        <dbReference type="ARBA" id="ARBA00007362"/>
    </source>
</evidence>
<feature type="domain" description="EamA" evidence="4">
    <location>
        <begin position="15"/>
        <end position="144"/>
    </location>
</feature>
<accession>A0A0V8JI12</accession>
<dbReference type="AlphaFoldDB" id="A0A0V8JI12"/>
<dbReference type="PANTHER" id="PTHR22911">
    <property type="entry name" value="ACYL-MALONYL CONDENSING ENZYME-RELATED"/>
    <property type="match status" value="1"/>
</dbReference>
<comment type="caution">
    <text evidence="5">The sequence shown here is derived from an EMBL/GenBank/DDBJ whole genome shotgun (WGS) entry which is preliminary data.</text>
</comment>
<sequence>MNHNQASLNSSSAKLKMIVSMVIFGSIGFFSERSNLQSVELVFVRCVCATLFLSTCWVLTGKYKEEKWSKKDIFQTLVCGVFLVLNWVFLFKAFEQTSVTVAISIYHLAPVFVLLLGAILYKEKLTLISVMSLGICFIGALLVSGINAGTSMSDLLSSGVVWGLLAAFFYAFTTLAGKGIRELSPYATTFLQTLVGIFMLIPLVSFHSFSELSSINWIVVATTGIIHTGIVYLLFFDSLRFLSSNVISVLVFLDPAVAILLDTLLTGFRPDILQSVGIVLIFGGMGLTMMKTKKKPDYSYREGESVK</sequence>
<feature type="transmembrane region" description="Helical" evidence="3">
    <location>
        <begin position="155"/>
        <end position="177"/>
    </location>
</feature>
<dbReference type="InterPro" id="IPR037185">
    <property type="entry name" value="EmrE-like"/>
</dbReference>
<name>A0A0V8JI12_9BACI</name>
<comment type="similarity">
    <text evidence="2">Belongs to the EamA transporter family.</text>
</comment>
<evidence type="ECO:0000259" key="4">
    <source>
        <dbReference type="Pfam" id="PF00892"/>
    </source>
</evidence>
<gene>
    <name evidence="5" type="ORF">AS180_17410</name>
</gene>
<feature type="transmembrane region" description="Helical" evidence="3">
    <location>
        <begin position="73"/>
        <end position="94"/>
    </location>
</feature>
<evidence type="ECO:0000313" key="6">
    <source>
        <dbReference type="Proteomes" id="UP000053681"/>
    </source>
</evidence>
<dbReference type="RefSeq" id="WP_025908011.1">
    <property type="nucleotide sequence ID" value="NZ_KQ758687.1"/>
</dbReference>
<comment type="subcellular location">
    <subcellularLocation>
        <location evidence="1">Endomembrane system</location>
        <topology evidence="1">Multi-pass membrane protein</topology>
    </subcellularLocation>
</comment>
<keyword evidence="3" id="KW-0472">Membrane</keyword>
<feature type="transmembrane region" description="Helical" evidence="3">
    <location>
        <begin position="100"/>
        <end position="121"/>
    </location>
</feature>
<evidence type="ECO:0000256" key="1">
    <source>
        <dbReference type="ARBA" id="ARBA00004127"/>
    </source>
</evidence>
<dbReference type="InterPro" id="IPR000620">
    <property type="entry name" value="EamA_dom"/>
</dbReference>
<keyword evidence="3" id="KW-1133">Transmembrane helix</keyword>